<organism evidence="1 2">
    <name type="scientific">Aspergillus heteromorphus CBS 117.55</name>
    <dbReference type="NCBI Taxonomy" id="1448321"/>
    <lineage>
        <taxon>Eukaryota</taxon>
        <taxon>Fungi</taxon>
        <taxon>Dikarya</taxon>
        <taxon>Ascomycota</taxon>
        <taxon>Pezizomycotina</taxon>
        <taxon>Eurotiomycetes</taxon>
        <taxon>Eurotiomycetidae</taxon>
        <taxon>Eurotiales</taxon>
        <taxon>Aspergillaceae</taxon>
        <taxon>Aspergillus</taxon>
        <taxon>Aspergillus subgen. Circumdati</taxon>
    </lineage>
</organism>
<dbReference type="GeneID" id="37063995"/>
<proteinExistence type="predicted"/>
<name>A0A317WJM0_9EURO</name>
<dbReference type="EMBL" id="MSFL01000008">
    <property type="protein sequence ID" value="PWY86255.1"/>
    <property type="molecule type" value="Genomic_DNA"/>
</dbReference>
<dbReference type="RefSeq" id="XP_025400807.1">
    <property type="nucleotide sequence ID" value="XM_025541758.1"/>
</dbReference>
<dbReference type="AlphaFoldDB" id="A0A317WJM0"/>
<accession>A0A317WJM0</accession>
<comment type="caution">
    <text evidence="1">The sequence shown here is derived from an EMBL/GenBank/DDBJ whole genome shotgun (WGS) entry which is preliminary data.</text>
</comment>
<sequence>MLIGGSTDADNRIGGRVGGSDEEYFLWSRPTHLQSGYGNMKIQLERGCTDTYRISLEYGGSDLIYLRYNTNTRNTTLPYHVTIPYYIYDLYSLYSNPNAHTARFCMVTHLSASQPKVPPNMVSLGVTSPYGLLSTNLKIPSTQINNHTTPSLQ</sequence>
<dbReference type="Proteomes" id="UP000247233">
    <property type="component" value="Unassembled WGS sequence"/>
</dbReference>
<evidence type="ECO:0000313" key="2">
    <source>
        <dbReference type="Proteomes" id="UP000247233"/>
    </source>
</evidence>
<protein>
    <submittedName>
        <fullName evidence="1">Uncharacterized protein</fullName>
    </submittedName>
</protein>
<gene>
    <name evidence="1" type="ORF">BO70DRAFT_351844</name>
</gene>
<keyword evidence="2" id="KW-1185">Reference proteome</keyword>
<evidence type="ECO:0000313" key="1">
    <source>
        <dbReference type="EMBL" id="PWY86255.1"/>
    </source>
</evidence>
<dbReference type="VEuPathDB" id="FungiDB:BO70DRAFT_351844"/>
<reference evidence="1 2" key="1">
    <citation type="submission" date="2016-12" db="EMBL/GenBank/DDBJ databases">
        <title>The genomes of Aspergillus section Nigri reveals drivers in fungal speciation.</title>
        <authorList>
            <consortium name="DOE Joint Genome Institute"/>
            <person name="Vesth T.C."/>
            <person name="Nybo J."/>
            <person name="Theobald S."/>
            <person name="Brandl J."/>
            <person name="Frisvad J.C."/>
            <person name="Nielsen K.F."/>
            <person name="Lyhne E.K."/>
            <person name="Kogle M.E."/>
            <person name="Kuo A."/>
            <person name="Riley R."/>
            <person name="Clum A."/>
            <person name="Nolan M."/>
            <person name="Lipzen A."/>
            <person name="Salamov A."/>
            <person name="Henrissat B."/>
            <person name="Wiebenga A."/>
            <person name="De Vries R.P."/>
            <person name="Grigoriev I.V."/>
            <person name="Mortensen U.H."/>
            <person name="Andersen M.R."/>
            <person name="Baker S.E."/>
        </authorList>
    </citation>
    <scope>NUCLEOTIDE SEQUENCE [LARGE SCALE GENOMIC DNA]</scope>
    <source>
        <strain evidence="1 2">CBS 117.55</strain>
    </source>
</reference>